<evidence type="ECO:0000313" key="3">
    <source>
        <dbReference type="Proteomes" id="UP000094472"/>
    </source>
</evidence>
<keyword evidence="3" id="KW-1185">Reference proteome</keyword>
<name>A0A1E3W5L4_9HYPH</name>
<feature type="compositionally biased region" description="Basic residues" evidence="1">
    <location>
        <begin position="40"/>
        <end position="51"/>
    </location>
</feature>
<protein>
    <submittedName>
        <fullName evidence="2">Uncharacterized protein</fullName>
    </submittedName>
</protein>
<dbReference type="AlphaFoldDB" id="A0A1E3W5L4"/>
<evidence type="ECO:0000256" key="1">
    <source>
        <dbReference type="SAM" id="MobiDB-lite"/>
    </source>
</evidence>
<comment type="caution">
    <text evidence="2">The sequence shown here is derived from an EMBL/GenBank/DDBJ whole genome shotgun (WGS) entry which is preliminary data.</text>
</comment>
<feature type="region of interest" description="Disordered" evidence="1">
    <location>
        <begin position="1"/>
        <end position="63"/>
    </location>
</feature>
<evidence type="ECO:0000313" key="2">
    <source>
        <dbReference type="EMBL" id="ODS00407.1"/>
    </source>
</evidence>
<sequence length="63" mass="6888">MTPLMTEPKDDSSNRGKPKAGDAAAEARRARLEQELRANLLKRKAQSRARKAPQSSPKEGGQT</sequence>
<dbReference type="Proteomes" id="UP000094472">
    <property type="component" value="Unassembled WGS sequence"/>
</dbReference>
<dbReference type="EMBL" id="LPWF01000013">
    <property type="protein sequence ID" value="ODS00407.1"/>
    <property type="molecule type" value="Genomic_DNA"/>
</dbReference>
<gene>
    <name evidence="2" type="ORF">AUC69_00595</name>
</gene>
<proteinExistence type="predicted"/>
<reference evidence="2 3" key="1">
    <citation type="journal article" date="2016" name="Environ. Microbiol.">
        <title>New Methyloceanibacter diversity from North Sea sediments includes methanotroph containing solely the soluble methane monooxygenase.</title>
        <authorList>
            <person name="Vekeman B."/>
            <person name="Kerckhof F.M."/>
            <person name="Cremers G."/>
            <person name="de Vos P."/>
            <person name="Vandamme P."/>
            <person name="Boon N."/>
            <person name="Op den Camp H.J."/>
            <person name="Heylen K."/>
        </authorList>
    </citation>
    <scope>NUCLEOTIDE SEQUENCE [LARGE SCALE GENOMIC DNA]</scope>
    <source>
        <strain evidence="2 3">R-67175</strain>
    </source>
</reference>
<accession>A0A1E3W5L4</accession>
<feature type="compositionally biased region" description="Basic and acidic residues" evidence="1">
    <location>
        <begin position="25"/>
        <end position="36"/>
    </location>
</feature>
<organism evidence="2 3">
    <name type="scientific">Methyloceanibacter superfactus</name>
    <dbReference type="NCBI Taxonomy" id="1774969"/>
    <lineage>
        <taxon>Bacteria</taxon>
        <taxon>Pseudomonadati</taxon>
        <taxon>Pseudomonadota</taxon>
        <taxon>Alphaproteobacteria</taxon>
        <taxon>Hyphomicrobiales</taxon>
        <taxon>Hyphomicrobiaceae</taxon>
        <taxon>Methyloceanibacter</taxon>
    </lineage>
</organism>